<dbReference type="GO" id="GO:0007411">
    <property type="term" value="P:axon guidance"/>
    <property type="evidence" value="ECO:0007669"/>
    <property type="project" value="TreeGrafter"/>
</dbReference>
<keyword evidence="1" id="KW-1185">Reference proteome</keyword>
<dbReference type="PANTHER" id="PTHR45943">
    <property type="entry name" value="E3 UBIQUITIN-PROTEIN LIGASE MYCBP2"/>
    <property type="match status" value="1"/>
</dbReference>
<dbReference type="GO" id="GO:0061630">
    <property type="term" value="F:ubiquitin protein ligase activity"/>
    <property type="evidence" value="ECO:0007669"/>
    <property type="project" value="TreeGrafter"/>
</dbReference>
<dbReference type="GO" id="GO:0008582">
    <property type="term" value="P:regulation of synaptic assembly at neuromuscular junction"/>
    <property type="evidence" value="ECO:0007669"/>
    <property type="project" value="TreeGrafter"/>
</dbReference>
<sequence>MLLVPGNSLWFVLETSTGSEDIMQEQVTTFIVLFLGEEWYIVQLMYGYRCTVTGYVNTEKDSNLILEQELTWICASACRLLVQIPSDPSVLNSISMVEEEMHDIVQKHGSLLRRGLNLSHVPTVNEFLREFVAGSSSTVAGFLARWMMNEPVVDVHSSQLYMPDEETRVGIPSQMAGTHW</sequence>
<name>A0A914R863_PAREQ</name>
<accession>A0A914R863</accession>
<reference evidence="2" key="1">
    <citation type="submission" date="2022-11" db="UniProtKB">
        <authorList>
            <consortium name="WormBaseParasite"/>
        </authorList>
    </citation>
    <scope>IDENTIFICATION</scope>
</reference>
<dbReference type="GO" id="GO:0005886">
    <property type="term" value="C:plasma membrane"/>
    <property type="evidence" value="ECO:0007669"/>
    <property type="project" value="TreeGrafter"/>
</dbReference>
<dbReference type="PANTHER" id="PTHR45943:SF1">
    <property type="entry name" value="E3 UBIQUITIN-PROTEIN LIGASE MYCBP2"/>
    <property type="match status" value="1"/>
</dbReference>
<evidence type="ECO:0000313" key="2">
    <source>
        <dbReference type="WBParaSite" id="PEQ_0000245301-mRNA-1"/>
    </source>
</evidence>
<dbReference type="WBParaSite" id="PEQ_0000245301-mRNA-1">
    <property type="protein sequence ID" value="PEQ_0000245301-mRNA-1"/>
    <property type="gene ID" value="PEQ_0000245301"/>
</dbReference>
<dbReference type="GO" id="GO:0005634">
    <property type="term" value="C:nucleus"/>
    <property type="evidence" value="ECO:0007669"/>
    <property type="project" value="TreeGrafter"/>
</dbReference>
<dbReference type="Proteomes" id="UP000887564">
    <property type="component" value="Unplaced"/>
</dbReference>
<protein>
    <submittedName>
        <fullName evidence="2">Gamma-tubulin complex component</fullName>
    </submittedName>
</protein>
<evidence type="ECO:0000313" key="1">
    <source>
        <dbReference type="Proteomes" id="UP000887564"/>
    </source>
</evidence>
<organism evidence="1 2">
    <name type="scientific">Parascaris equorum</name>
    <name type="common">Equine roundworm</name>
    <dbReference type="NCBI Taxonomy" id="6256"/>
    <lineage>
        <taxon>Eukaryota</taxon>
        <taxon>Metazoa</taxon>
        <taxon>Ecdysozoa</taxon>
        <taxon>Nematoda</taxon>
        <taxon>Chromadorea</taxon>
        <taxon>Rhabditida</taxon>
        <taxon>Spirurina</taxon>
        <taxon>Ascaridomorpha</taxon>
        <taxon>Ascaridoidea</taxon>
        <taxon>Ascarididae</taxon>
        <taxon>Parascaris</taxon>
    </lineage>
</organism>
<dbReference type="AlphaFoldDB" id="A0A914R863"/>
<proteinExistence type="predicted"/>